<protein>
    <submittedName>
        <fullName evidence="1">Uncharacterized protein</fullName>
    </submittedName>
</protein>
<gene>
    <name evidence="1" type="ORF">ACFQDL_32500</name>
</gene>
<evidence type="ECO:0000313" key="1">
    <source>
        <dbReference type="EMBL" id="MFC6674314.1"/>
    </source>
</evidence>
<organism evidence="1 2">
    <name type="scientific">Marinobacterium aestuariivivens</name>
    <dbReference type="NCBI Taxonomy" id="1698799"/>
    <lineage>
        <taxon>Bacteria</taxon>
        <taxon>Pseudomonadati</taxon>
        <taxon>Pseudomonadota</taxon>
        <taxon>Gammaproteobacteria</taxon>
        <taxon>Oceanospirillales</taxon>
        <taxon>Oceanospirillaceae</taxon>
        <taxon>Marinobacterium</taxon>
    </lineage>
</organism>
<proteinExistence type="predicted"/>
<dbReference type="Proteomes" id="UP001596422">
    <property type="component" value="Unassembled WGS sequence"/>
</dbReference>
<accession>A0ABW2AA09</accession>
<dbReference type="EMBL" id="JBHSWE010000002">
    <property type="protein sequence ID" value="MFC6674314.1"/>
    <property type="molecule type" value="Genomic_DNA"/>
</dbReference>
<dbReference type="RefSeq" id="WP_379914155.1">
    <property type="nucleotide sequence ID" value="NZ_JBHSWE010000002.1"/>
</dbReference>
<name>A0ABW2AA09_9GAMM</name>
<reference evidence="2" key="1">
    <citation type="journal article" date="2019" name="Int. J. Syst. Evol. Microbiol.">
        <title>The Global Catalogue of Microorganisms (GCM) 10K type strain sequencing project: providing services to taxonomists for standard genome sequencing and annotation.</title>
        <authorList>
            <consortium name="The Broad Institute Genomics Platform"/>
            <consortium name="The Broad Institute Genome Sequencing Center for Infectious Disease"/>
            <person name="Wu L."/>
            <person name="Ma J."/>
        </authorList>
    </citation>
    <scope>NUCLEOTIDE SEQUENCE [LARGE SCALE GENOMIC DNA]</scope>
    <source>
        <strain evidence="2">NBRC 111756</strain>
    </source>
</reference>
<comment type="caution">
    <text evidence="1">The sequence shown here is derived from an EMBL/GenBank/DDBJ whole genome shotgun (WGS) entry which is preliminary data.</text>
</comment>
<sequence length="95" mass="11018">MYLDVNWRGLDRNDATLFCHLSGAKELSDAKRYRENRKLVQAYLYRVQQRINAGHKKGAIYLFNRLVALIDAPCWLVVALAEQLDTTPLSHSKRE</sequence>
<keyword evidence="2" id="KW-1185">Reference proteome</keyword>
<evidence type="ECO:0000313" key="2">
    <source>
        <dbReference type="Proteomes" id="UP001596422"/>
    </source>
</evidence>